<feature type="domain" description="NAD(P)-binding" evidence="1">
    <location>
        <begin position="10"/>
        <end position="158"/>
    </location>
</feature>
<sequence length="221" mass="23359">MPGMRIMMAGATGLVGGSFFNRAVADSGIGQIVLLGRRSVPELEAHGKVTSLVADFNKLDAVDPSCEVDAMVCALGTTLKKAGSRERLFEVDCLYTEAAAAYALRCGARTLVVISSVGASPTASSHYLRTKGEMEKRVTALGYPACHILRPSLLTGARGETRLGESLAARLLSPVSFLLPAAYRPVHADTLAETIHTLLKEPGEGVRVHGGKEIQVTGNRQ</sequence>
<evidence type="ECO:0000259" key="1">
    <source>
        <dbReference type="Pfam" id="PF13460"/>
    </source>
</evidence>
<name>A0A1G5ESK8_9BACT</name>
<dbReference type="SUPFAM" id="SSF51735">
    <property type="entry name" value="NAD(P)-binding Rossmann-fold domains"/>
    <property type="match status" value="1"/>
</dbReference>
<dbReference type="Proteomes" id="UP000198870">
    <property type="component" value="Unassembled WGS sequence"/>
</dbReference>
<dbReference type="RefSeq" id="WP_092210615.1">
    <property type="nucleotide sequence ID" value="NZ_FMUX01000006.1"/>
</dbReference>
<dbReference type="STRING" id="419481.SAMN05216233_106182"/>
<dbReference type="OrthoDB" id="9798632at2"/>
<dbReference type="EMBL" id="FMUX01000006">
    <property type="protein sequence ID" value="SCY29640.1"/>
    <property type="molecule type" value="Genomic_DNA"/>
</dbReference>
<evidence type="ECO:0000313" key="2">
    <source>
        <dbReference type="EMBL" id="SCY29640.1"/>
    </source>
</evidence>
<evidence type="ECO:0000313" key="3">
    <source>
        <dbReference type="Proteomes" id="UP000198870"/>
    </source>
</evidence>
<dbReference type="InterPro" id="IPR036291">
    <property type="entry name" value="NAD(P)-bd_dom_sf"/>
</dbReference>
<dbReference type="InterPro" id="IPR016040">
    <property type="entry name" value="NAD(P)-bd_dom"/>
</dbReference>
<organism evidence="2 3">
    <name type="scientific">Desulfoluna spongiiphila</name>
    <dbReference type="NCBI Taxonomy" id="419481"/>
    <lineage>
        <taxon>Bacteria</taxon>
        <taxon>Pseudomonadati</taxon>
        <taxon>Thermodesulfobacteriota</taxon>
        <taxon>Desulfobacteria</taxon>
        <taxon>Desulfobacterales</taxon>
        <taxon>Desulfolunaceae</taxon>
        <taxon>Desulfoluna</taxon>
    </lineage>
</organism>
<dbReference type="AlphaFoldDB" id="A0A1G5ESK8"/>
<gene>
    <name evidence="2" type="ORF">SAMN05216233_106182</name>
</gene>
<keyword evidence="3" id="KW-1185">Reference proteome</keyword>
<proteinExistence type="predicted"/>
<dbReference type="Pfam" id="PF13460">
    <property type="entry name" value="NAD_binding_10"/>
    <property type="match status" value="1"/>
</dbReference>
<reference evidence="2 3" key="1">
    <citation type="submission" date="2016-10" db="EMBL/GenBank/DDBJ databases">
        <authorList>
            <person name="de Groot N.N."/>
        </authorList>
    </citation>
    <scope>NUCLEOTIDE SEQUENCE [LARGE SCALE GENOMIC DNA]</scope>
    <source>
        <strain evidence="2 3">AA1</strain>
    </source>
</reference>
<dbReference type="PANTHER" id="PTHR14097:SF7">
    <property type="entry name" value="OXIDOREDUCTASE HTATIP2"/>
    <property type="match status" value="1"/>
</dbReference>
<dbReference type="Gene3D" id="3.40.50.720">
    <property type="entry name" value="NAD(P)-binding Rossmann-like Domain"/>
    <property type="match status" value="1"/>
</dbReference>
<accession>A0A1G5ESK8</accession>
<dbReference type="PANTHER" id="PTHR14097">
    <property type="entry name" value="OXIDOREDUCTASE HTATIP2"/>
    <property type="match status" value="1"/>
</dbReference>
<protein>
    <submittedName>
        <fullName evidence="2">Uncharacterized conserved protein YbjT, contains NAD(P)-binding and DUF2867 domains</fullName>
    </submittedName>
</protein>